<organism evidence="1">
    <name type="scientific">marine sediment metagenome</name>
    <dbReference type="NCBI Taxonomy" id="412755"/>
    <lineage>
        <taxon>unclassified sequences</taxon>
        <taxon>metagenomes</taxon>
        <taxon>ecological metagenomes</taxon>
    </lineage>
</organism>
<feature type="non-terminal residue" evidence="1">
    <location>
        <position position="142"/>
    </location>
</feature>
<proteinExistence type="predicted"/>
<reference evidence="1" key="1">
    <citation type="journal article" date="2014" name="Front. Microbiol.">
        <title>High frequency of phylogenetically diverse reductive dehalogenase-homologous genes in deep subseafloor sedimentary metagenomes.</title>
        <authorList>
            <person name="Kawai M."/>
            <person name="Futagami T."/>
            <person name="Toyoda A."/>
            <person name="Takaki Y."/>
            <person name="Nishi S."/>
            <person name="Hori S."/>
            <person name="Arai W."/>
            <person name="Tsubouchi T."/>
            <person name="Morono Y."/>
            <person name="Uchiyama I."/>
            <person name="Ito T."/>
            <person name="Fujiyama A."/>
            <person name="Inagaki F."/>
            <person name="Takami H."/>
        </authorList>
    </citation>
    <scope>NUCLEOTIDE SEQUENCE</scope>
    <source>
        <strain evidence="1">Expedition CK06-06</strain>
    </source>
</reference>
<protein>
    <submittedName>
        <fullName evidence="1">Uncharacterized protein</fullName>
    </submittedName>
</protein>
<evidence type="ECO:0000313" key="1">
    <source>
        <dbReference type="EMBL" id="GAG24762.1"/>
    </source>
</evidence>
<dbReference type="EMBL" id="BARS01037302">
    <property type="protein sequence ID" value="GAG24762.1"/>
    <property type="molecule type" value="Genomic_DNA"/>
</dbReference>
<comment type="caution">
    <text evidence="1">The sequence shown here is derived from an EMBL/GenBank/DDBJ whole genome shotgun (WGS) entry which is preliminary data.</text>
</comment>
<name>X0WNE7_9ZZZZ</name>
<sequence>MAKKLGKIEKPPVEKYSKGRKLLFVPLLFSPPDPEDDFVERAHKYWDEVESHVTNLESKLGSVNKVFHELVPVGGEEGSKVIEELNSASYQIVRARLDKGAEVQPVEDIELLTEFMDWSRCLAVGLQNQKVLTKVYKSYSAV</sequence>
<dbReference type="AlphaFoldDB" id="X0WNE7"/>
<gene>
    <name evidence="1" type="ORF">S01H1_57207</name>
</gene>
<accession>X0WNE7</accession>